<keyword evidence="4 6" id="KW-1133">Transmembrane helix</keyword>
<comment type="caution">
    <text evidence="8">The sequence shown here is derived from an EMBL/GenBank/DDBJ whole genome shotgun (WGS) entry which is preliminary data.</text>
</comment>
<reference evidence="8 9" key="1">
    <citation type="submission" date="2016-11" db="EMBL/GenBank/DDBJ databases">
        <title>Draft Genome Sequences of Nine Cyanobacterial Strains from Diverse Habitats.</title>
        <authorList>
            <person name="Zhu T."/>
            <person name="Hou S."/>
            <person name="Lu X."/>
            <person name="Hess W.R."/>
        </authorList>
    </citation>
    <scope>NUCLEOTIDE SEQUENCE [LARGE SCALE GENOMIC DNA]</scope>
    <source>
        <strain evidence="8 9">5.2 s.c.1</strain>
    </source>
</reference>
<dbReference type="PANTHER" id="PTHR32322:SF2">
    <property type="entry name" value="EAMA DOMAIN-CONTAINING PROTEIN"/>
    <property type="match status" value="1"/>
</dbReference>
<feature type="transmembrane region" description="Helical" evidence="6">
    <location>
        <begin position="63"/>
        <end position="84"/>
    </location>
</feature>
<comment type="subcellular location">
    <subcellularLocation>
        <location evidence="1">Membrane</location>
        <topology evidence="1">Multi-pass membrane protein</topology>
    </subcellularLocation>
</comment>
<feature type="transmembrane region" description="Helical" evidence="6">
    <location>
        <begin position="7"/>
        <end position="25"/>
    </location>
</feature>
<name>A0A1U7HUU9_9CHRO</name>
<dbReference type="OrthoDB" id="9805239at2"/>
<keyword evidence="9" id="KW-1185">Reference proteome</keyword>
<comment type="similarity">
    <text evidence="2">Belongs to the EamA transporter family.</text>
</comment>
<feature type="transmembrane region" description="Helical" evidence="6">
    <location>
        <begin position="212"/>
        <end position="233"/>
    </location>
</feature>
<dbReference type="AlphaFoldDB" id="A0A1U7HUU9"/>
<feature type="transmembrane region" description="Helical" evidence="6">
    <location>
        <begin position="180"/>
        <end position="200"/>
    </location>
</feature>
<sequence length="289" mass="31394">MVVYLKLILTAVVWGGTFIAGRVIVQDLEPFSAAFCRFAVSSICLLFLTLKQEGQLPRLHRKQLIQVILLGMTGVFTYNAFFFLGLQTIAASRAALIVALNPTFIALGSALFFKDKLTILKIIGIITSLTGAALAISRGNVVNILDDNLSIGDLFLFGCVFSWVAYTLIGKLAMQQLSPIVATTYACLIGTIALFFPALPEGILQQFFQINFVTWLVIWYLGFLSSALGFIWYSEGVRVIGPAKAAIFINLVPVSAILLAAVLLQEEITLSLLVGGILVIMGVFFTNKA</sequence>
<keyword evidence="3 6" id="KW-0812">Transmembrane</keyword>
<feature type="transmembrane region" description="Helical" evidence="6">
    <location>
        <begin position="119"/>
        <end position="137"/>
    </location>
</feature>
<evidence type="ECO:0000256" key="1">
    <source>
        <dbReference type="ARBA" id="ARBA00004141"/>
    </source>
</evidence>
<dbReference type="RefSeq" id="WP_073549053.1">
    <property type="nucleotide sequence ID" value="NZ_CAWMVK010000040.1"/>
</dbReference>
<feature type="transmembrane region" description="Helical" evidence="6">
    <location>
        <begin position="245"/>
        <end position="264"/>
    </location>
</feature>
<accession>A0A1U7HUU9</accession>
<feature type="transmembrane region" description="Helical" evidence="6">
    <location>
        <begin position="270"/>
        <end position="287"/>
    </location>
</feature>
<dbReference type="PANTHER" id="PTHR32322">
    <property type="entry name" value="INNER MEMBRANE TRANSPORTER"/>
    <property type="match status" value="1"/>
</dbReference>
<keyword evidence="5 6" id="KW-0472">Membrane</keyword>
<feature type="transmembrane region" description="Helical" evidence="6">
    <location>
        <begin position="149"/>
        <end position="168"/>
    </location>
</feature>
<dbReference type="GO" id="GO:0016020">
    <property type="term" value="C:membrane"/>
    <property type="evidence" value="ECO:0007669"/>
    <property type="project" value="UniProtKB-SubCell"/>
</dbReference>
<evidence type="ECO:0000313" key="9">
    <source>
        <dbReference type="Proteomes" id="UP000185984"/>
    </source>
</evidence>
<dbReference type="Proteomes" id="UP000185984">
    <property type="component" value="Unassembled WGS sequence"/>
</dbReference>
<organism evidence="8 9">
    <name type="scientific">Chroogloeocystis siderophila 5.2 s.c.1</name>
    <dbReference type="NCBI Taxonomy" id="247279"/>
    <lineage>
        <taxon>Bacteria</taxon>
        <taxon>Bacillati</taxon>
        <taxon>Cyanobacteriota</taxon>
        <taxon>Cyanophyceae</taxon>
        <taxon>Oscillatoriophycideae</taxon>
        <taxon>Chroococcales</taxon>
        <taxon>Chroococcaceae</taxon>
        <taxon>Chroogloeocystis</taxon>
    </lineage>
</organism>
<evidence type="ECO:0000256" key="3">
    <source>
        <dbReference type="ARBA" id="ARBA00022692"/>
    </source>
</evidence>
<evidence type="ECO:0000256" key="2">
    <source>
        <dbReference type="ARBA" id="ARBA00007362"/>
    </source>
</evidence>
<protein>
    <submittedName>
        <fullName evidence="8">EamA family transporter</fullName>
    </submittedName>
</protein>
<feature type="domain" description="EamA" evidence="7">
    <location>
        <begin position="4"/>
        <end position="135"/>
    </location>
</feature>
<feature type="transmembrane region" description="Helical" evidence="6">
    <location>
        <begin position="31"/>
        <end position="51"/>
    </location>
</feature>
<evidence type="ECO:0000256" key="5">
    <source>
        <dbReference type="ARBA" id="ARBA00023136"/>
    </source>
</evidence>
<evidence type="ECO:0000259" key="7">
    <source>
        <dbReference type="Pfam" id="PF00892"/>
    </source>
</evidence>
<evidence type="ECO:0000313" key="8">
    <source>
        <dbReference type="EMBL" id="OKH27383.1"/>
    </source>
</evidence>
<dbReference type="SUPFAM" id="SSF103481">
    <property type="entry name" value="Multidrug resistance efflux transporter EmrE"/>
    <property type="match status" value="2"/>
</dbReference>
<dbReference type="EMBL" id="MRCC01000006">
    <property type="protein sequence ID" value="OKH27383.1"/>
    <property type="molecule type" value="Genomic_DNA"/>
</dbReference>
<proteinExistence type="inferred from homology"/>
<dbReference type="InterPro" id="IPR000620">
    <property type="entry name" value="EamA_dom"/>
</dbReference>
<gene>
    <name evidence="8" type="ORF">NIES1031_08775</name>
</gene>
<evidence type="ECO:0000256" key="4">
    <source>
        <dbReference type="ARBA" id="ARBA00022989"/>
    </source>
</evidence>
<dbReference type="Gene3D" id="1.10.3730.20">
    <property type="match status" value="1"/>
</dbReference>
<dbReference type="InterPro" id="IPR050638">
    <property type="entry name" value="AA-Vitamin_Transporters"/>
</dbReference>
<evidence type="ECO:0000256" key="6">
    <source>
        <dbReference type="SAM" id="Phobius"/>
    </source>
</evidence>
<feature type="transmembrane region" description="Helical" evidence="6">
    <location>
        <begin position="90"/>
        <end position="112"/>
    </location>
</feature>
<dbReference type="Pfam" id="PF00892">
    <property type="entry name" value="EamA"/>
    <property type="match status" value="2"/>
</dbReference>
<feature type="domain" description="EamA" evidence="7">
    <location>
        <begin position="151"/>
        <end position="287"/>
    </location>
</feature>
<dbReference type="InterPro" id="IPR037185">
    <property type="entry name" value="EmrE-like"/>
</dbReference>